<dbReference type="GO" id="GO:0016020">
    <property type="term" value="C:membrane"/>
    <property type="evidence" value="ECO:0007669"/>
    <property type="project" value="UniProtKB-SubCell"/>
</dbReference>
<accession>A0A251VM82</accession>
<dbReference type="Pfam" id="PF08263">
    <property type="entry name" value="LRRNT_2"/>
    <property type="match status" value="1"/>
</dbReference>
<evidence type="ECO:0000313" key="17">
    <source>
        <dbReference type="EMBL" id="OTG36122.1"/>
    </source>
</evidence>
<reference evidence="17" key="2">
    <citation type="submission" date="2017-02" db="EMBL/GenBank/DDBJ databases">
        <title>Sunflower complete genome.</title>
        <authorList>
            <person name="Langlade N."/>
            <person name="Munos S."/>
        </authorList>
    </citation>
    <scope>NUCLEOTIDE SEQUENCE [LARGE SCALE GENOMIC DNA]</scope>
    <source>
        <tissue evidence="17">Leaves</tissue>
    </source>
</reference>
<evidence type="ECO:0000256" key="8">
    <source>
        <dbReference type="ARBA" id="ARBA00023136"/>
    </source>
</evidence>
<dbReference type="Gene3D" id="3.80.10.10">
    <property type="entry name" value="Ribonuclease Inhibitor"/>
    <property type="match status" value="1"/>
</dbReference>
<feature type="chain" id="PRO_5012738798" description="Cell wall hydroxyproline-rich glycoprotein" evidence="14">
    <location>
        <begin position="21"/>
        <end position="406"/>
    </location>
</feature>
<feature type="region of interest" description="Disordered" evidence="13">
    <location>
        <begin position="381"/>
        <end position="406"/>
    </location>
</feature>
<keyword evidence="6 14" id="KW-0732">Signal</keyword>
<keyword evidence="5" id="KW-0433">Leucine-rich repeat</keyword>
<evidence type="ECO:0000259" key="15">
    <source>
        <dbReference type="Pfam" id="PF08263"/>
    </source>
</evidence>
<reference evidence="16" key="3">
    <citation type="submission" date="2020-06" db="EMBL/GenBank/DDBJ databases">
        <title>Helianthus annuus Genome sequencing and assembly Release 2.</title>
        <authorList>
            <person name="Gouzy J."/>
            <person name="Langlade N."/>
            <person name="Munos S."/>
        </authorList>
    </citation>
    <scope>NUCLEOTIDE SEQUENCE</scope>
    <source>
        <tissue evidence="16">Leaves</tissue>
    </source>
</reference>
<dbReference type="InterPro" id="IPR013210">
    <property type="entry name" value="LRR_N_plant-typ"/>
</dbReference>
<dbReference type="FunFam" id="3.80.10.10:FF:000224">
    <property type="entry name" value="Leucine-rich repeat extensin-like protein 1"/>
    <property type="match status" value="1"/>
</dbReference>
<dbReference type="STRING" id="4232.A0A251VM82"/>
<evidence type="ECO:0000256" key="2">
    <source>
        <dbReference type="ARBA" id="ARBA00004370"/>
    </source>
</evidence>
<keyword evidence="8" id="KW-0472">Membrane</keyword>
<keyword evidence="10" id="KW-0379">Hydroxylation</keyword>
<gene>
    <name evidence="17" type="ORF">HannXRQ_Chr01g0004111</name>
    <name evidence="16" type="ORF">HanXRQr2_Chr01g0007101</name>
</gene>
<feature type="domain" description="Leucine-rich repeat-containing N-terminal plant-type" evidence="15">
    <location>
        <begin position="58"/>
        <end position="90"/>
    </location>
</feature>
<sequence>MKALCCFLFISIISLNNAFATAITRRRLGPEPVDNVFEIRVDVRLHFPNFRLKKAYYALQEWKKVITSDPKGMTKNWDGIEVCSYNGVFCAKAPDAPNLSTVAVVDLNHGDIEGKLPPHLGLISDLSAFHINSNRFCGTIPNTFSRLTILNEFDISNNQFDGPFPNVVLDMPKLKYLDIRYNKFQGLLPPQLFDKDLDAIFLNHNRFSSTIPENIGNSKASVIVFADNEFKGHIPKSIGQMPNLDEIIFANNQLSGCLPEELGLLHSTKVLDLSNNNFVGPIPRGIGNLKCIEMVDVAQNELIGTVVDVICTLPKLLNFTFSDNYFDRLEGKCEKPMRPELVFDYRRNCLRGKPDQKDEGKCLPVVNRQIDCESLRSVLDTNRRKPPKTKTRPTSVHGSITISFRH</sequence>
<dbReference type="FunCoup" id="A0A251VM82">
    <property type="interactions" value="746"/>
</dbReference>
<comment type="subcellular location">
    <subcellularLocation>
        <location evidence="2">Membrane</location>
    </subcellularLocation>
    <subcellularLocation>
        <location evidence="1">Secreted</location>
        <location evidence="1">Cell wall</location>
    </subcellularLocation>
</comment>
<evidence type="ECO:0000256" key="6">
    <source>
        <dbReference type="ARBA" id="ARBA00022729"/>
    </source>
</evidence>
<keyword evidence="3" id="KW-0134">Cell wall</keyword>
<proteinExistence type="predicted"/>
<evidence type="ECO:0000256" key="10">
    <source>
        <dbReference type="ARBA" id="ARBA00023278"/>
    </source>
</evidence>
<dbReference type="AlphaFoldDB" id="A0A251VM82"/>
<keyword evidence="11" id="KW-0961">Cell wall biogenesis/degradation</keyword>
<dbReference type="InterPro" id="IPR032675">
    <property type="entry name" value="LRR_dom_sf"/>
</dbReference>
<dbReference type="InterPro" id="IPR001611">
    <property type="entry name" value="Leu-rich_rpt"/>
</dbReference>
<dbReference type="InterPro" id="IPR051582">
    <property type="entry name" value="LRR_extensin-like_regulator"/>
</dbReference>
<dbReference type="EMBL" id="CM007890">
    <property type="protein sequence ID" value="OTG36122.1"/>
    <property type="molecule type" value="Genomic_DNA"/>
</dbReference>
<dbReference type="FunFam" id="3.80.10.10:FF:000041">
    <property type="entry name" value="LRR receptor-like serine/threonine-protein kinase ERECTA"/>
    <property type="match status" value="1"/>
</dbReference>
<reference evidence="16 18" key="1">
    <citation type="journal article" date="2017" name="Nature">
        <title>The sunflower genome provides insights into oil metabolism, flowering and Asterid evolution.</title>
        <authorList>
            <person name="Badouin H."/>
            <person name="Gouzy J."/>
            <person name="Grassa C.J."/>
            <person name="Murat F."/>
            <person name="Staton S.E."/>
            <person name="Cottret L."/>
            <person name="Lelandais-Briere C."/>
            <person name="Owens G.L."/>
            <person name="Carrere S."/>
            <person name="Mayjonade B."/>
            <person name="Legrand L."/>
            <person name="Gill N."/>
            <person name="Kane N.C."/>
            <person name="Bowers J.E."/>
            <person name="Hubner S."/>
            <person name="Bellec A."/>
            <person name="Berard A."/>
            <person name="Berges H."/>
            <person name="Blanchet N."/>
            <person name="Boniface M.C."/>
            <person name="Brunel D."/>
            <person name="Catrice O."/>
            <person name="Chaidir N."/>
            <person name="Claudel C."/>
            <person name="Donnadieu C."/>
            <person name="Faraut T."/>
            <person name="Fievet G."/>
            <person name="Helmstetter N."/>
            <person name="King M."/>
            <person name="Knapp S.J."/>
            <person name="Lai Z."/>
            <person name="Le Paslier M.C."/>
            <person name="Lippi Y."/>
            <person name="Lorenzon L."/>
            <person name="Mandel J.R."/>
            <person name="Marage G."/>
            <person name="Marchand G."/>
            <person name="Marquand E."/>
            <person name="Bret-Mestries E."/>
            <person name="Morien E."/>
            <person name="Nambeesan S."/>
            <person name="Nguyen T."/>
            <person name="Pegot-Espagnet P."/>
            <person name="Pouilly N."/>
            <person name="Raftis F."/>
            <person name="Sallet E."/>
            <person name="Schiex T."/>
            <person name="Thomas J."/>
            <person name="Vandecasteele C."/>
            <person name="Vares D."/>
            <person name="Vear F."/>
            <person name="Vautrin S."/>
            <person name="Crespi M."/>
            <person name="Mangin B."/>
            <person name="Burke J.M."/>
            <person name="Salse J."/>
            <person name="Munos S."/>
            <person name="Vincourt P."/>
            <person name="Rieseberg L.H."/>
            <person name="Langlade N.B."/>
        </authorList>
    </citation>
    <scope>NUCLEOTIDE SEQUENCE [LARGE SCALE GENOMIC DNA]</scope>
    <source>
        <strain evidence="18">cv. SF193</strain>
        <tissue evidence="16">Leaves</tissue>
    </source>
</reference>
<dbReference type="InParanoid" id="A0A251VM82"/>
<evidence type="ECO:0000313" key="16">
    <source>
        <dbReference type="EMBL" id="KAF5820869.1"/>
    </source>
</evidence>
<name>A0A251VM82_HELAN</name>
<evidence type="ECO:0000256" key="13">
    <source>
        <dbReference type="SAM" id="MobiDB-lite"/>
    </source>
</evidence>
<keyword evidence="7" id="KW-0677">Repeat</keyword>
<dbReference type="Proteomes" id="UP000215914">
    <property type="component" value="Chromosome 1"/>
</dbReference>
<feature type="signal peptide" evidence="14">
    <location>
        <begin position="1"/>
        <end position="20"/>
    </location>
</feature>
<dbReference type="EMBL" id="MNCJ02000316">
    <property type="protein sequence ID" value="KAF5820869.1"/>
    <property type="molecule type" value="Genomic_DNA"/>
</dbReference>
<feature type="compositionally biased region" description="Polar residues" evidence="13">
    <location>
        <begin position="396"/>
        <end position="406"/>
    </location>
</feature>
<dbReference type="Gramene" id="mRNA:HanXRQr2_Chr01g0007101">
    <property type="protein sequence ID" value="CDS:HanXRQr2_Chr01g0007101.1"/>
    <property type="gene ID" value="HanXRQr2_Chr01g0007101"/>
</dbReference>
<dbReference type="Pfam" id="PF00560">
    <property type="entry name" value="LRR_1"/>
    <property type="match status" value="1"/>
</dbReference>
<keyword evidence="9" id="KW-0325">Glycoprotein</keyword>
<dbReference type="Pfam" id="PF13855">
    <property type="entry name" value="LRR_8"/>
    <property type="match status" value="1"/>
</dbReference>
<evidence type="ECO:0000313" key="18">
    <source>
        <dbReference type="Proteomes" id="UP000215914"/>
    </source>
</evidence>
<organism evidence="17 18">
    <name type="scientific">Helianthus annuus</name>
    <name type="common">Common sunflower</name>
    <dbReference type="NCBI Taxonomy" id="4232"/>
    <lineage>
        <taxon>Eukaryota</taxon>
        <taxon>Viridiplantae</taxon>
        <taxon>Streptophyta</taxon>
        <taxon>Embryophyta</taxon>
        <taxon>Tracheophyta</taxon>
        <taxon>Spermatophyta</taxon>
        <taxon>Magnoliopsida</taxon>
        <taxon>eudicotyledons</taxon>
        <taxon>Gunneridae</taxon>
        <taxon>Pentapetalae</taxon>
        <taxon>asterids</taxon>
        <taxon>campanulids</taxon>
        <taxon>Asterales</taxon>
        <taxon>Asteraceae</taxon>
        <taxon>Asteroideae</taxon>
        <taxon>Heliantheae alliance</taxon>
        <taxon>Heliantheae</taxon>
        <taxon>Helianthus</taxon>
    </lineage>
</organism>
<evidence type="ECO:0000256" key="9">
    <source>
        <dbReference type="ARBA" id="ARBA00023180"/>
    </source>
</evidence>
<dbReference type="SUPFAM" id="SSF52058">
    <property type="entry name" value="L domain-like"/>
    <property type="match status" value="1"/>
</dbReference>
<evidence type="ECO:0000256" key="14">
    <source>
        <dbReference type="SAM" id="SignalP"/>
    </source>
</evidence>
<dbReference type="OrthoDB" id="676979at2759"/>
<evidence type="ECO:0000256" key="4">
    <source>
        <dbReference type="ARBA" id="ARBA00022525"/>
    </source>
</evidence>
<protein>
    <recommendedName>
        <fullName evidence="12">Cell wall hydroxyproline-rich glycoprotein</fullName>
    </recommendedName>
</protein>
<evidence type="ECO:0000256" key="7">
    <source>
        <dbReference type="ARBA" id="ARBA00022737"/>
    </source>
</evidence>
<keyword evidence="4" id="KW-0964">Secreted</keyword>
<dbReference type="GO" id="GO:0071555">
    <property type="term" value="P:cell wall organization"/>
    <property type="evidence" value="ECO:0007669"/>
    <property type="project" value="UniProtKB-KW"/>
</dbReference>
<keyword evidence="18" id="KW-1185">Reference proteome</keyword>
<dbReference type="PANTHER" id="PTHR32093">
    <property type="entry name" value="LEUCINE-RICH REPEAT EXTENSIN-LIKE PROTEIN 3-RELATED"/>
    <property type="match status" value="1"/>
</dbReference>
<evidence type="ECO:0000256" key="3">
    <source>
        <dbReference type="ARBA" id="ARBA00022512"/>
    </source>
</evidence>
<evidence type="ECO:0000256" key="5">
    <source>
        <dbReference type="ARBA" id="ARBA00022614"/>
    </source>
</evidence>
<dbReference type="PANTHER" id="PTHR32093:SF124">
    <property type="entry name" value="POLLEN-SPECIFIC LEUCINE-RICH REPEAT EXTENSIN-LIKE PROTEIN 1"/>
    <property type="match status" value="1"/>
</dbReference>
<evidence type="ECO:0000256" key="1">
    <source>
        <dbReference type="ARBA" id="ARBA00004191"/>
    </source>
</evidence>
<evidence type="ECO:0000256" key="12">
    <source>
        <dbReference type="ARBA" id="ARBA00041871"/>
    </source>
</evidence>
<evidence type="ECO:0000256" key="11">
    <source>
        <dbReference type="ARBA" id="ARBA00023316"/>
    </source>
</evidence>